<comment type="caution">
    <text evidence="2">The sequence shown here is derived from an EMBL/GenBank/DDBJ whole genome shotgun (WGS) entry which is preliminary data.</text>
</comment>
<reference evidence="2 3" key="1">
    <citation type="journal article" date="2024" name="Microbiol. Resour. Announc.">
        <title>Genome annotations for the ascomycete fungi Trichoderma harzianum, Trichoderma aggressivum, and Purpureocillium lilacinum.</title>
        <authorList>
            <person name="Beijen E.P.W."/>
            <person name="Ohm R.A."/>
        </authorList>
    </citation>
    <scope>NUCLEOTIDE SEQUENCE [LARGE SCALE GENOMIC DNA]</scope>
    <source>
        <strain evidence="2 3">CBS 150709</strain>
    </source>
</reference>
<feature type="compositionally biased region" description="Polar residues" evidence="1">
    <location>
        <begin position="1"/>
        <end position="11"/>
    </location>
</feature>
<dbReference type="Proteomes" id="UP001287286">
    <property type="component" value="Unassembled WGS sequence"/>
</dbReference>
<proteinExistence type="predicted"/>
<feature type="region of interest" description="Disordered" evidence="1">
    <location>
        <begin position="1"/>
        <end position="38"/>
    </location>
</feature>
<keyword evidence="3" id="KW-1185">Reference proteome</keyword>
<protein>
    <submittedName>
        <fullName evidence="2">Uncharacterized protein</fullName>
    </submittedName>
</protein>
<evidence type="ECO:0000256" key="1">
    <source>
        <dbReference type="SAM" id="MobiDB-lite"/>
    </source>
</evidence>
<dbReference type="EMBL" id="JAWRVI010000078">
    <property type="protein sequence ID" value="KAK4078889.1"/>
    <property type="molecule type" value="Genomic_DNA"/>
</dbReference>
<organism evidence="2 3">
    <name type="scientific">Purpureocillium lilacinum</name>
    <name type="common">Paecilomyces lilacinus</name>
    <dbReference type="NCBI Taxonomy" id="33203"/>
    <lineage>
        <taxon>Eukaryota</taxon>
        <taxon>Fungi</taxon>
        <taxon>Dikarya</taxon>
        <taxon>Ascomycota</taxon>
        <taxon>Pezizomycotina</taxon>
        <taxon>Sordariomycetes</taxon>
        <taxon>Hypocreomycetidae</taxon>
        <taxon>Hypocreales</taxon>
        <taxon>Ophiocordycipitaceae</taxon>
        <taxon>Purpureocillium</taxon>
    </lineage>
</organism>
<gene>
    <name evidence="2" type="ORF">Purlil1_11827</name>
</gene>
<accession>A0ABR0BIK9</accession>
<sequence>MRSSTSSTGVLHTTEAGISRADDGTPGRRIRRGPNNEEFLPQIVPEEAATAPHKFGIPLSWILKVDSTPDRPMTLGNNSWLRQHRNWILAHAEILQLPAANDPRTRDNGDVHTVPGPAGVNWDPAGDYGSRCGISRVGGESSLCGHHNTTVSDCGQDRGMWWTLEALKRDPDEFDMHIFGGFSSYGGLEVLENIFYQFSKTCRGTPDCIKVWCEVEGLAMYLKNYVGDFSATDDTERASDAVALLGILITAALGVLDGRGFLHPDSEIPNIGFILSILVERGWEMGTPYAPRTLCTSWVYRVLGIATEAGIELFGGKDFHDAMHAIRESGPPDCAAGLTGKSGANFAQRFQRYKQKHRRRLPGYIPFRGTSIPLEIGGTNFDITLWPYEQRRPFALECQSSFESDY</sequence>
<evidence type="ECO:0000313" key="3">
    <source>
        <dbReference type="Proteomes" id="UP001287286"/>
    </source>
</evidence>
<name>A0ABR0BIK9_PURLI</name>
<evidence type="ECO:0000313" key="2">
    <source>
        <dbReference type="EMBL" id="KAK4078889.1"/>
    </source>
</evidence>